<dbReference type="InterPro" id="IPR015421">
    <property type="entry name" value="PyrdxlP-dep_Trfase_major"/>
</dbReference>
<gene>
    <name evidence="6" type="ORF">BDV40DRAFT_280140</name>
</gene>
<evidence type="ECO:0000256" key="3">
    <source>
        <dbReference type="ARBA" id="ARBA00022576"/>
    </source>
</evidence>
<organism evidence="6 7">
    <name type="scientific">Aspergillus tamarii</name>
    <dbReference type="NCBI Taxonomy" id="41984"/>
    <lineage>
        <taxon>Eukaryota</taxon>
        <taxon>Fungi</taxon>
        <taxon>Dikarya</taxon>
        <taxon>Ascomycota</taxon>
        <taxon>Pezizomycotina</taxon>
        <taxon>Eurotiomycetes</taxon>
        <taxon>Eurotiomycetidae</taxon>
        <taxon>Eurotiales</taxon>
        <taxon>Aspergillaceae</taxon>
        <taxon>Aspergillus</taxon>
        <taxon>Aspergillus subgen. Circumdati</taxon>
    </lineage>
</organism>
<evidence type="ECO:0000256" key="2">
    <source>
        <dbReference type="ARBA" id="ARBA00007441"/>
    </source>
</evidence>
<comment type="cofactor">
    <cofactor evidence="1">
        <name>pyridoxal 5'-phosphate</name>
        <dbReference type="ChEBI" id="CHEBI:597326"/>
    </cofactor>
</comment>
<dbReference type="AlphaFoldDB" id="A0A5N6UE74"/>
<keyword evidence="4" id="KW-0808">Transferase</keyword>
<dbReference type="GO" id="GO:0008793">
    <property type="term" value="F:aromatic-amino-acid transaminase activity"/>
    <property type="evidence" value="ECO:0007669"/>
    <property type="project" value="TreeGrafter"/>
</dbReference>
<evidence type="ECO:0000313" key="6">
    <source>
        <dbReference type="EMBL" id="KAE8156868.1"/>
    </source>
</evidence>
<dbReference type="PANTHER" id="PTHR42790:SF21">
    <property type="entry name" value="AROMATIC_AMINOADIPATE AMINOTRANSFERASE 1"/>
    <property type="match status" value="1"/>
</dbReference>
<sequence>MRLLKSMTSLSPRTTVITSFVWATSLMKRKSEPKWRREPEAPTESFSANSVASYLCLDISGRVIRLDSTSKIIAPGLRAGWATAAIQVIDIFLSYQQVNTFTGVPVALQHSEYGMFLWIKLDWGVHPRLCTPSASGDESDLQLHKLEHRIAAKALEYRVLVKKRSLFSFKKCH</sequence>
<evidence type="ECO:0000313" key="7">
    <source>
        <dbReference type="Proteomes" id="UP000326950"/>
    </source>
</evidence>
<reference evidence="6 7" key="1">
    <citation type="submission" date="2019-04" db="EMBL/GenBank/DDBJ databases">
        <title>Friends and foes A comparative genomics study of 23 Aspergillus species from section Flavi.</title>
        <authorList>
            <consortium name="DOE Joint Genome Institute"/>
            <person name="Kjaerbolling I."/>
            <person name="Vesth T."/>
            <person name="Frisvad J.C."/>
            <person name="Nybo J.L."/>
            <person name="Theobald S."/>
            <person name="Kildgaard S."/>
            <person name="Isbrandt T."/>
            <person name="Kuo A."/>
            <person name="Sato A."/>
            <person name="Lyhne E.K."/>
            <person name="Kogle M.E."/>
            <person name="Wiebenga A."/>
            <person name="Kun R.S."/>
            <person name="Lubbers R.J."/>
            <person name="Makela M.R."/>
            <person name="Barry K."/>
            <person name="Chovatia M."/>
            <person name="Clum A."/>
            <person name="Daum C."/>
            <person name="Haridas S."/>
            <person name="He G."/>
            <person name="LaButti K."/>
            <person name="Lipzen A."/>
            <person name="Mondo S."/>
            <person name="Riley R."/>
            <person name="Salamov A."/>
            <person name="Simmons B.A."/>
            <person name="Magnuson J.K."/>
            <person name="Henrissat B."/>
            <person name="Mortensen U.H."/>
            <person name="Larsen T.O."/>
            <person name="Devries R.P."/>
            <person name="Grigoriev I.V."/>
            <person name="Machida M."/>
            <person name="Baker S.E."/>
            <person name="Andersen M.R."/>
        </authorList>
    </citation>
    <scope>NUCLEOTIDE SEQUENCE [LARGE SCALE GENOMIC DNA]</scope>
    <source>
        <strain evidence="6 7">CBS 117626</strain>
    </source>
</reference>
<comment type="similarity">
    <text evidence="2">Belongs to the class-I pyridoxal-phosphate-dependent aminotransferase family.</text>
</comment>
<dbReference type="InterPro" id="IPR050859">
    <property type="entry name" value="Class-I_PLP-dep_aminotransf"/>
</dbReference>
<evidence type="ECO:0000256" key="4">
    <source>
        <dbReference type="ARBA" id="ARBA00022679"/>
    </source>
</evidence>
<evidence type="ECO:0000256" key="1">
    <source>
        <dbReference type="ARBA" id="ARBA00001933"/>
    </source>
</evidence>
<accession>A0A5N6UE74</accession>
<dbReference type="GO" id="GO:0006571">
    <property type="term" value="P:tyrosine biosynthetic process"/>
    <property type="evidence" value="ECO:0007669"/>
    <property type="project" value="TreeGrafter"/>
</dbReference>
<name>A0A5N6UE74_ASPTM</name>
<dbReference type="GO" id="GO:0047536">
    <property type="term" value="F:2-aminoadipate transaminase activity"/>
    <property type="evidence" value="ECO:0007669"/>
    <property type="project" value="TreeGrafter"/>
</dbReference>
<dbReference type="SUPFAM" id="SSF53383">
    <property type="entry name" value="PLP-dependent transferases"/>
    <property type="match status" value="1"/>
</dbReference>
<dbReference type="EMBL" id="ML738744">
    <property type="protein sequence ID" value="KAE8156868.1"/>
    <property type="molecule type" value="Genomic_DNA"/>
</dbReference>
<dbReference type="OrthoDB" id="691673at2759"/>
<proteinExistence type="inferred from homology"/>
<dbReference type="Proteomes" id="UP000326950">
    <property type="component" value="Unassembled WGS sequence"/>
</dbReference>
<dbReference type="Gene3D" id="3.40.640.10">
    <property type="entry name" value="Type I PLP-dependent aspartate aminotransferase-like (Major domain)"/>
    <property type="match status" value="2"/>
</dbReference>
<evidence type="ECO:0000256" key="5">
    <source>
        <dbReference type="ARBA" id="ARBA00022898"/>
    </source>
</evidence>
<keyword evidence="7" id="KW-1185">Reference proteome</keyword>
<protein>
    <submittedName>
        <fullName evidence="6">Uncharacterized protein</fullName>
    </submittedName>
</protein>
<keyword evidence="5" id="KW-0663">Pyridoxal phosphate</keyword>
<dbReference type="GO" id="GO:0019878">
    <property type="term" value="P:lysine biosynthetic process via aminoadipic acid"/>
    <property type="evidence" value="ECO:0007669"/>
    <property type="project" value="TreeGrafter"/>
</dbReference>
<keyword evidence="3" id="KW-0032">Aminotransferase</keyword>
<dbReference type="PANTHER" id="PTHR42790">
    <property type="entry name" value="AMINOTRANSFERASE"/>
    <property type="match status" value="1"/>
</dbReference>
<dbReference type="GO" id="GO:0009074">
    <property type="term" value="P:aromatic amino acid family catabolic process"/>
    <property type="evidence" value="ECO:0007669"/>
    <property type="project" value="TreeGrafter"/>
</dbReference>
<dbReference type="InterPro" id="IPR015424">
    <property type="entry name" value="PyrdxlP-dep_Trfase"/>
</dbReference>
<feature type="non-terminal residue" evidence="6">
    <location>
        <position position="173"/>
    </location>
</feature>